<evidence type="ECO:0000256" key="1">
    <source>
        <dbReference type="SAM" id="MobiDB-lite"/>
    </source>
</evidence>
<comment type="caution">
    <text evidence="2">The sequence shown here is derived from an EMBL/GenBank/DDBJ whole genome shotgun (WGS) entry which is preliminary data.</text>
</comment>
<gene>
    <name evidence="2" type="ORF">GCM10009765_47010</name>
</gene>
<proteinExistence type="predicted"/>
<sequence length="169" mass="16629">MLILGLVIAGMVCLLLLNTAVNQNSFQLNTLQRNQKVLDLKEQGLHQDVNQLQAPGTLAAAARRLGLVPAGQPAFIRLPDGRILGVPTPAKDPTSSSDGSSDSNGSQPLVPPANSTGTPQGGQPSTPPSGAANSAASGANAPTGGAKPPTGGANTPTTPTTGGAAGGGR</sequence>
<dbReference type="EMBL" id="BAAANY010000019">
    <property type="protein sequence ID" value="GAA1692247.1"/>
    <property type="molecule type" value="Genomic_DNA"/>
</dbReference>
<dbReference type="Proteomes" id="UP001500618">
    <property type="component" value="Unassembled WGS sequence"/>
</dbReference>
<feature type="compositionally biased region" description="Low complexity" evidence="1">
    <location>
        <begin position="115"/>
        <end position="162"/>
    </location>
</feature>
<protein>
    <recommendedName>
        <fullName evidence="4">Cell division protein FtsL</fullName>
    </recommendedName>
</protein>
<name>A0ABN2HRF7_9ACTN</name>
<evidence type="ECO:0000313" key="3">
    <source>
        <dbReference type="Proteomes" id="UP001500618"/>
    </source>
</evidence>
<feature type="compositionally biased region" description="Low complexity" evidence="1">
    <location>
        <begin position="95"/>
        <end position="106"/>
    </location>
</feature>
<keyword evidence="3" id="KW-1185">Reference proteome</keyword>
<evidence type="ECO:0008006" key="4">
    <source>
        <dbReference type="Google" id="ProtNLM"/>
    </source>
</evidence>
<reference evidence="3" key="1">
    <citation type="journal article" date="2019" name="Int. J. Syst. Evol. Microbiol.">
        <title>The Global Catalogue of Microorganisms (GCM) 10K type strain sequencing project: providing services to taxonomists for standard genome sequencing and annotation.</title>
        <authorList>
            <consortium name="The Broad Institute Genomics Platform"/>
            <consortium name="The Broad Institute Genome Sequencing Center for Infectious Disease"/>
            <person name="Wu L."/>
            <person name="Ma J."/>
        </authorList>
    </citation>
    <scope>NUCLEOTIDE SEQUENCE [LARGE SCALE GENOMIC DNA]</scope>
    <source>
        <strain evidence="3">JCM 14718</strain>
    </source>
</reference>
<accession>A0ABN2HRF7</accession>
<feature type="region of interest" description="Disordered" evidence="1">
    <location>
        <begin position="79"/>
        <end position="169"/>
    </location>
</feature>
<organism evidence="2 3">
    <name type="scientific">Fodinicola feengrottensis</name>
    <dbReference type="NCBI Taxonomy" id="435914"/>
    <lineage>
        <taxon>Bacteria</taxon>
        <taxon>Bacillati</taxon>
        <taxon>Actinomycetota</taxon>
        <taxon>Actinomycetes</taxon>
        <taxon>Mycobacteriales</taxon>
        <taxon>Fodinicola</taxon>
    </lineage>
</organism>
<evidence type="ECO:0000313" key="2">
    <source>
        <dbReference type="EMBL" id="GAA1692247.1"/>
    </source>
</evidence>